<dbReference type="FunFam" id="3.40.50.720:FF:000068">
    <property type="entry name" value="Sorbitol dehydrogenase"/>
    <property type="match status" value="1"/>
</dbReference>
<feature type="compositionally biased region" description="Polar residues" evidence="8">
    <location>
        <begin position="46"/>
        <end position="59"/>
    </location>
</feature>
<dbReference type="InterPro" id="IPR013149">
    <property type="entry name" value="ADH-like_C"/>
</dbReference>
<organism evidence="10 11">
    <name type="scientific">Lactuca saligna</name>
    <name type="common">Willowleaf lettuce</name>
    <dbReference type="NCBI Taxonomy" id="75948"/>
    <lineage>
        <taxon>Eukaryota</taxon>
        <taxon>Viridiplantae</taxon>
        <taxon>Streptophyta</taxon>
        <taxon>Embryophyta</taxon>
        <taxon>Tracheophyta</taxon>
        <taxon>Spermatophyta</taxon>
        <taxon>Magnoliopsida</taxon>
        <taxon>eudicotyledons</taxon>
        <taxon>Gunneridae</taxon>
        <taxon>Pentapetalae</taxon>
        <taxon>asterids</taxon>
        <taxon>campanulids</taxon>
        <taxon>Asterales</taxon>
        <taxon>Asteraceae</taxon>
        <taxon>Cichorioideae</taxon>
        <taxon>Cichorieae</taxon>
        <taxon>Lactucinae</taxon>
        <taxon>Lactuca</taxon>
    </lineage>
</organism>
<dbReference type="AlphaFoldDB" id="A0AA35YHG0"/>
<evidence type="ECO:0000256" key="1">
    <source>
        <dbReference type="ARBA" id="ARBA00001947"/>
    </source>
</evidence>
<keyword evidence="5" id="KW-0560">Oxidoreductase</keyword>
<dbReference type="SUPFAM" id="SSF51735">
    <property type="entry name" value="NAD(P)-binding Rossmann-fold domains"/>
    <property type="match status" value="1"/>
</dbReference>
<comment type="cofactor">
    <cofactor evidence="1 7">
        <name>Zn(2+)</name>
        <dbReference type="ChEBI" id="CHEBI:29105"/>
    </cofactor>
</comment>
<dbReference type="PROSITE" id="PS00059">
    <property type="entry name" value="ADH_ZINC"/>
    <property type="match status" value="1"/>
</dbReference>
<dbReference type="Gene3D" id="3.40.50.720">
    <property type="entry name" value="NAD(P)-binding Rossmann-like Domain"/>
    <property type="match status" value="1"/>
</dbReference>
<keyword evidence="4 7" id="KW-0862">Zinc</keyword>
<keyword evidence="3 7" id="KW-0479">Metal-binding</keyword>
<evidence type="ECO:0000256" key="2">
    <source>
        <dbReference type="ARBA" id="ARBA00008072"/>
    </source>
</evidence>
<feature type="region of interest" description="Disordered" evidence="8">
    <location>
        <begin position="24"/>
        <end position="59"/>
    </location>
</feature>
<protein>
    <recommendedName>
        <fullName evidence="9">Enoyl reductase (ER) domain-containing protein</fullName>
    </recommendedName>
</protein>
<dbReference type="InterPro" id="IPR045306">
    <property type="entry name" value="SDH-like"/>
</dbReference>
<evidence type="ECO:0000256" key="8">
    <source>
        <dbReference type="SAM" id="MobiDB-lite"/>
    </source>
</evidence>
<feature type="compositionally biased region" description="Low complexity" evidence="8">
    <location>
        <begin position="171"/>
        <end position="182"/>
    </location>
</feature>
<dbReference type="CDD" id="cd05285">
    <property type="entry name" value="sorbitol_DH"/>
    <property type="match status" value="1"/>
</dbReference>
<evidence type="ECO:0000256" key="7">
    <source>
        <dbReference type="RuleBase" id="RU361277"/>
    </source>
</evidence>
<evidence type="ECO:0000256" key="6">
    <source>
        <dbReference type="ARBA" id="ARBA00023027"/>
    </source>
</evidence>
<comment type="similarity">
    <text evidence="2 7">Belongs to the zinc-containing alcohol dehydrogenase family.</text>
</comment>
<dbReference type="InterPro" id="IPR036291">
    <property type="entry name" value="NAD(P)-bd_dom_sf"/>
</dbReference>
<dbReference type="PANTHER" id="PTHR43161">
    <property type="entry name" value="SORBITOL DEHYDROGENASE"/>
    <property type="match status" value="1"/>
</dbReference>
<evidence type="ECO:0000256" key="5">
    <source>
        <dbReference type="ARBA" id="ARBA00023002"/>
    </source>
</evidence>
<dbReference type="Gene3D" id="3.90.180.10">
    <property type="entry name" value="Medium-chain alcohol dehydrogenases, catalytic domain"/>
    <property type="match status" value="1"/>
</dbReference>
<dbReference type="EMBL" id="OX465078">
    <property type="protein sequence ID" value="CAI9274004.1"/>
    <property type="molecule type" value="Genomic_DNA"/>
</dbReference>
<reference evidence="10" key="1">
    <citation type="submission" date="2023-04" db="EMBL/GenBank/DDBJ databases">
        <authorList>
            <person name="Vijverberg K."/>
            <person name="Xiong W."/>
            <person name="Schranz E."/>
        </authorList>
    </citation>
    <scope>NUCLEOTIDE SEQUENCE</scope>
</reference>
<dbReference type="GO" id="GO:0008270">
    <property type="term" value="F:zinc ion binding"/>
    <property type="evidence" value="ECO:0007669"/>
    <property type="project" value="InterPro"/>
</dbReference>
<dbReference type="InterPro" id="IPR002328">
    <property type="entry name" value="ADH_Zn_CS"/>
</dbReference>
<dbReference type="Pfam" id="PF08240">
    <property type="entry name" value="ADH_N"/>
    <property type="match status" value="1"/>
</dbReference>
<gene>
    <name evidence="10" type="ORF">LSALG_LOCUS14119</name>
</gene>
<dbReference type="PANTHER" id="PTHR43161:SF17">
    <property type="entry name" value="L-IDONATE 5-DEHYDROGENASE"/>
    <property type="match status" value="1"/>
</dbReference>
<feature type="domain" description="Enoyl reductase (ER)" evidence="9">
    <location>
        <begin position="244"/>
        <end position="581"/>
    </location>
</feature>
<dbReference type="InterPro" id="IPR013154">
    <property type="entry name" value="ADH-like_N"/>
</dbReference>
<feature type="region of interest" description="Disordered" evidence="8">
    <location>
        <begin position="171"/>
        <end position="191"/>
    </location>
</feature>
<sequence length="583" mass="64069">MTVTLKRRRLLRWPRENVREIIDGSSSFQRPTTDKEALPEKRSQRVETATSGDLEATTTPPASLLKKLHHPTVITFSPPETTIPTHSKLKQPSDHQTISLLPPPPPFLFSFITHRRETGQQGRHLIDTVRLSDPPLVSCCCRVTSTTTCHPSSMQPTTIVVVVRIFSSSDQLPPSSSLSLSSCRQKNKQKRQRNCHCTPPITIAPKFNISELTSGAGDEMMHSHTQENENEGGEETNMAAWLLGIKHLQIQPYHLPPLGPNDVKVQIKALGICGSDVHHFKNMRVANFIVKKPMVLGHECAGIIKEIGHDVKSLAVGDRVALEPGISCQSCNLCKNGRYNLCRKMKFFGSPPNNGALANQVIHPENLVFKLPDNVSLEEGAMCEPLSVGIHACRRANVSPDTKVLIFGAGPIGLVTMLAARAFGAPKIIIADVDDLRLSFAKDLGADATIQVSTNIQDIEKETTMIFEAMGESVDISFDCVGFDKTMSTALNATRAGGKVCLVGLGQTHMTIPLVAAASREVDVIGIFRYRNTWPLCIELLRTKKIDVMPLITHRYNFTQQDVEKAFETSAQGGNAIKVMFNL</sequence>
<accession>A0AA35YHG0</accession>
<dbReference type="Proteomes" id="UP001177003">
    <property type="component" value="Chromosome 2"/>
</dbReference>
<feature type="compositionally biased region" description="Basic and acidic residues" evidence="8">
    <location>
        <begin position="32"/>
        <end position="45"/>
    </location>
</feature>
<feature type="region of interest" description="Disordered" evidence="8">
    <location>
        <begin position="77"/>
        <end position="97"/>
    </location>
</feature>
<evidence type="ECO:0000313" key="10">
    <source>
        <dbReference type="EMBL" id="CAI9274004.1"/>
    </source>
</evidence>
<keyword evidence="6" id="KW-0520">NAD</keyword>
<dbReference type="InterPro" id="IPR011032">
    <property type="entry name" value="GroES-like_sf"/>
</dbReference>
<dbReference type="SUPFAM" id="SSF50129">
    <property type="entry name" value="GroES-like"/>
    <property type="match status" value="1"/>
</dbReference>
<evidence type="ECO:0000256" key="3">
    <source>
        <dbReference type="ARBA" id="ARBA00022723"/>
    </source>
</evidence>
<keyword evidence="11" id="KW-1185">Reference proteome</keyword>
<evidence type="ECO:0000256" key="4">
    <source>
        <dbReference type="ARBA" id="ARBA00022833"/>
    </source>
</evidence>
<name>A0AA35YHG0_LACSI</name>
<dbReference type="SMART" id="SM00829">
    <property type="entry name" value="PKS_ER"/>
    <property type="match status" value="1"/>
</dbReference>
<evidence type="ECO:0000259" key="9">
    <source>
        <dbReference type="SMART" id="SM00829"/>
    </source>
</evidence>
<evidence type="ECO:0000313" key="11">
    <source>
        <dbReference type="Proteomes" id="UP001177003"/>
    </source>
</evidence>
<proteinExistence type="inferred from homology"/>
<dbReference type="Pfam" id="PF00107">
    <property type="entry name" value="ADH_zinc_N"/>
    <property type="match status" value="1"/>
</dbReference>
<dbReference type="InterPro" id="IPR020843">
    <property type="entry name" value="ER"/>
</dbReference>
<dbReference type="GO" id="GO:0016616">
    <property type="term" value="F:oxidoreductase activity, acting on the CH-OH group of donors, NAD or NADP as acceptor"/>
    <property type="evidence" value="ECO:0007669"/>
    <property type="project" value="InterPro"/>
</dbReference>